<evidence type="ECO:0000256" key="6">
    <source>
        <dbReference type="ARBA" id="ARBA00023136"/>
    </source>
</evidence>
<dbReference type="EMBL" id="CP002116">
    <property type="protein sequence ID" value="ADK82904.1"/>
    <property type="molecule type" value="Genomic_DNA"/>
</dbReference>
<reference evidence="9 10" key="1">
    <citation type="journal article" date="2010" name="Stand. Genomic Sci.">
        <title>Complete genome sequence of Spirochaeta smaragdinae type strain (SEBR 4228).</title>
        <authorList>
            <person name="Mavromatis K."/>
            <person name="Yasawong M."/>
            <person name="Chertkov O."/>
            <person name="Lapidus A."/>
            <person name="Lucas S."/>
            <person name="Nolan M."/>
            <person name="Del Rio T.G."/>
            <person name="Tice H."/>
            <person name="Cheng J.F."/>
            <person name="Pitluck S."/>
            <person name="Liolios K."/>
            <person name="Ivanova N."/>
            <person name="Tapia R."/>
            <person name="Han C."/>
            <person name="Bruce D."/>
            <person name="Goodwin L."/>
            <person name="Pati A."/>
            <person name="Chen A."/>
            <person name="Palaniappan K."/>
            <person name="Land M."/>
            <person name="Hauser L."/>
            <person name="Chang Y.J."/>
            <person name="Jeffries C.D."/>
            <person name="Detter J.C."/>
            <person name="Rohde M."/>
            <person name="Brambilla E."/>
            <person name="Spring S."/>
            <person name="Goker M."/>
            <person name="Sikorski J."/>
            <person name="Woyke T."/>
            <person name="Bristow J."/>
            <person name="Eisen J.A."/>
            <person name="Markowitz V."/>
            <person name="Hugenholtz P."/>
            <person name="Klenk H.P."/>
            <person name="Kyrpides N.C."/>
        </authorList>
    </citation>
    <scope>NUCLEOTIDE SEQUENCE [LARGE SCALE GENOMIC DNA]</scope>
    <source>
        <strain evidence="10">DSM 11293 / JCM 15392 / SEBR 4228</strain>
    </source>
</reference>
<dbReference type="PROSITE" id="PS50928">
    <property type="entry name" value="ABC_TM1"/>
    <property type="match status" value="1"/>
</dbReference>
<feature type="transmembrane region" description="Helical" evidence="7">
    <location>
        <begin position="114"/>
        <end position="131"/>
    </location>
</feature>
<keyword evidence="10" id="KW-1185">Reference proteome</keyword>
<keyword evidence="5 7" id="KW-1133">Transmembrane helix</keyword>
<dbReference type="SUPFAM" id="SSF161098">
    <property type="entry name" value="MetI-like"/>
    <property type="match status" value="1"/>
</dbReference>
<dbReference type="GO" id="GO:0055085">
    <property type="term" value="P:transmembrane transport"/>
    <property type="evidence" value="ECO:0007669"/>
    <property type="project" value="InterPro"/>
</dbReference>
<dbReference type="AlphaFoldDB" id="E1R849"/>
<dbReference type="GO" id="GO:0005886">
    <property type="term" value="C:plasma membrane"/>
    <property type="evidence" value="ECO:0007669"/>
    <property type="project" value="UniProtKB-SubCell"/>
</dbReference>
<organism evidence="9 10">
    <name type="scientific">Sediminispirochaeta smaragdinae (strain DSM 11293 / JCM 15392 / SEBR 4228)</name>
    <name type="common">Spirochaeta smaragdinae</name>
    <dbReference type="NCBI Taxonomy" id="573413"/>
    <lineage>
        <taxon>Bacteria</taxon>
        <taxon>Pseudomonadati</taxon>
        <taxon>Spirochaetota</taxon>
        <taxon>Spirochaetia</taxon>
        <taxon>Spirochaetales</taxon>
        <taxon>Spirochaetaceae</taxon>
        <taxon>Sediminispirochaeta</taxon>
    </lineage>
</organism>
<evidence type="ECO:0000256" key="7">
    <source>
        <dbReference type="RuleBase" id="RU363032"/>
    </source>
</evidence>
<feature type="domain" description="ABC transmembrane type-1" evidence="8">
    <location>
        <begin position="46"/>
        <end position="234"/>
    </location>
</feature>
<feature type="transmembrane region" description="Helical" evidence="7">
    <location>
        <begin position="183"/>
        <end position="204"/>
    </location>
</feature>
<dbReference type="RefSeq" id="WP_013256363.1">
    <property type="nucleotide sequence ID" value="NC_014364.1"/>
</dbReference>
<comment type="similarity">
    <text evidence="7">Belongs to the binding-protein-dependent transport system permease family.</text>
</comment>
<evidence type="ECO:0000256" key="1">
    <source>
        <dbReference type="ARBA" id="ARBA00004651"/>
    </source>
</evidence>
<dbReference type="OrthoDB" id="9796361at2"/>
<proteinExistence type="inferred from homology"/>
<sequence length="251" mass="27158">MIFFVIAAVLILWQLLSVSGLVSPILVPSLFSIGKALVRDTLSGLLPAQLLFSLLLVALGALIGTAGAALLVFLASLGRRARQGVGLLNALLHPLPGIALLPLVVLWAGTGTPAVLLVMVHSALWPVYLNLQSGIDEIPPRYREMAANWEMTMTQRLFHLVLPSIFPSLLSGLKTAWARCWRALIAAEMVFGAAGFLGGLGWYIFERRVYMDTAGLYAGLLLVMLSGAAVDRFLFGSLRRFTDCRWGKVEG</sequence>
<dbReference type="PANTHER" id="PTHR30151">
    <property type="entry name" value="ALKANE SULFONATE ABC TRANSPORTER-RELATED, MEMBRANE SUBUNIT"/>
    <property type="match status" value="1"/>
</dbReference>
<evidence type="ECO:0000259" key="8">
    <source>
        <dbReference type="PROSITE" id="PS50928"/>
    </source>
</evidence>
<feature type="transmembrane region" description="Helical" evidence="7">
    <location>
        <begin position="87"/>
        <end position="108"/>
    </location>
</feature>
<dbReference type="InterPro" id="IPR035906">
    <property type="entry name" value="MetI-like_sf"/>
</dbReference>
<evidence type="ECO:0000313" key="9">
    <source>
        <dbReference type="EMBL" id="ADK82904.1"/>
    </source>
</evidence>
<dbReference type="PANTHER" id="PTHR30151:SF16">
    <property type="entry name" value="ABC TRANSPORTER PERMEASE PROTEIN"/>
    <property type="match status" value="1"/>
</dbReference>
<keyword evidence="6 7" id="KW-0472">Membrane</keyword>
<name>E1R849_SEDSS</name>
<dbReference type="CDD" id="cd06261">
    <property type="entry name" value="TM_PBP2"/>
    <property type="match status" value="1"/>
</dbReference>
<protein>
    <submittedName>
        <fullName evidence="9">Binding-protein-dependent transport systems inner membrane component</fullName>
    </submittedName>
</protein>
<feature type="transmembrane region" description="Helical" evidence="7">
    <location>
        <begin position="48"/>
        <end position="75"/>
    </location>
</feature>
<dbReference type="Gene3D" id="1.10.3720.10">
    <property type="entry name" value="MetI-like"/>
    <property type="match status" value="1"/>
</dbReference>
<keyword evidence="4 7" id="KW-0812">Transmembrane</keyword>
<feature type="transmembrane region" description="Helical" evidence="7">
    <location>
        <begin position="216"/>
        <end position="235"/>
    </location>
</feature>
<gene>
    <name evidence="9" type="ordered locus">Spirs_3818</name>
</gene>
<dbReference type="Pfam" id="PF00528">
    <property type="entry name" value="BPD_transp_1"/>
    <property type="match status" value="1"/>
</dbReference>
<evidence type="ECO:0000256" key="4">
    <source>
        <dbReference type="ARBA" id="ARBA00022692"/>
    </source>
</evidence>
<evidence type="ECO:0000313" key="10">
    <source>
        <dbReference type="Proteomes" id="UP000002318"/>
    </source>
</evidence>
<evidence type="ECO:0000256" key="5">
    <source>
        <dbReference type="ARBA" id="ARBA00022989"/>
    </source>
</evidence>
<dbReference type="InterPro" id="IPR000515">
    <property type="entry name" value="MetI-like"/>
</dbReference>
<comment type="subcellular location">
    <subcellularLocation>
        <location evidence="1 7">Cell membrane</location>
        <topology evidence="1 7">Multi-pass membrane protein</topology>
    </subcellularLocation>
</comment>
<evidence type="ECO:0000256" key="2">
    <source>
        <dbReference type="ARBA" id="ARBA00022448"/>
    </source>
</evidence>
<keyword evidence="3" id="KW-1003">Cell membrane</keyword>
<evidence type="ECO:0000256" key="3">
    <source>
        <dbReference type="ARBA" id="ARBA00022475"/>
    </source>
</evidence>
<dbReference type="eggNOG" id="COG0600">
    <property type="taxonomic scope" value="Bacteria"/>
</dbReference>
<accession>E1R849</accession>
<dbReference type="KEGG" id="ssm:Spirs_3818"/>
<keyword evidence="2 7" id="KW-0813">Transport</keyword>
<dbReference type="Proteomes" id="UP000002318">
    <property type="component" value="Chromosome"/>
</dbReference>
<dbReference type="STRING" id="573413.Spirs_3818"/>
<dbReference type="HOGENOM" id="CLU_046113_1_4_12"/>